<dbReference type="PANTHER" id="PTHR30565:SF9">
    <property type="entry name" value="PROTEIN YCIF"/>
    <property type="match status" value="1"/>
</dbReference>
<reference evidence="1 2" key="1">
    <citation type="submission" date="2020-08" db="EMBL/GenBank/DDBJ databases">
        <title>Genomic Encyclopedia of Type Strains, Phase IV (KMG-IV): sequencing the most valuable type-strain genomes for metagenomic binning, comparative biology and taxonomic classification.</title>
        <authorList>
            <person name="Goeker M."/>
        </authorList>
    </citation>
    <scope>NUCLEOTIDE SEQUENCE [LARGE SCALE GENOMIC DNA]</scope>
    <source>
        <strain evidence="1 2">DSM 102850</strain>
    </source>
</reference>
<dbReference type="RefSeq" id="WP_221401036.1">
    <property type="nucleotide sequence ID" value="NZ_JACHOB010000006.1"/>
</dbReference>
<dbReference type="Proteomes" id="UP000563524">
    <property type="component" value="Unassembled WGS sequence"/>
</dbReference>
<dbReference type="SUPFAM" id="SSF47240">
    <property type="entry name" value="Ferritin-like"/>
    <property type="match status" value="1"/>
</dbReference>
<dbReference type="AlphaFoldDB" id="A0A840I7T2"/>
<organism evidence="1 2">
    <name type="scientific">Parvularcula dongshanensis</name>
    <dbReference type="NCBI Taxonomy" id="1173995"/>
    <lineage>
        <taxon>Bacteria</taxon>
        <taxon>Pseudomonadati</taxon>
        <taxon>Pseudomonadota</taxon>
        <taxon>Alphaproteobacteria</taxon>
        <taxon>Parvularculales</taxon>
        <taxon>Parvularculaceae</taxon>
        <taxon>Parvularcula</taxon>
    </lineage>
</organism>
<dbReference type="PANTHER" id="PTHR30565">
    <property type="entry name" value="PROTEIN YCIF"/>
    <property type="match status" value="1"/>
</dbReference>
<comment type="caution">
    <text evidence="1">The sequence shown here is derived from an EMBL/GenBank/DDBJ whole genome shotgun (WGS) entry which is preliminary data.</text>
</comment>
<proteinExistence type="predicted"/>
<dbReference type="InterPro" id="IPR010287">
    <property type="entry name" value="DUF892_YciF-like"/>
</dbReference>
<name>A0A840I7T2_9PROT</name>
<evidence type="ECO:0000313" key="1">
    <source>
        <dbReference type="EMBL" id="MBB4660020.1"/>
    </source>
</evidence>
<dbReference type="InterPro" id="IPR047114">
    <property type="entry name" value="YciF"/>
</dbReference>
<protein>
    <submittedName>
        <fullName evidence="1">Ferritin-like metal-binding protein YciE</fullName>
    </submittedName>
</protein>
<keyword evidence="2" id="KW-1185">Reference proteome</keyword>
<sequence>MASMNSLKDLYVDQLQDNYSANKQMAAVVSEFHGAAKNPKLKSMLSTSKDKIAEHNETLKSIIQAHDADPNGEHCKGMEGLVKEGRAHGLEAQFGDPSVQDAAIITQMQRMSHYGLAAYGTCKAMARQLGLSDDAKRLDEGLDDIYEADDYLSMLAETDVNEDAAH</sequence>
<evidence type="ECO:0000313" key="2">
    <source>
        <dbReference type="Proteomes" id="UP000563524"/>
    </source>
</evidence>
<dbReference type="InterPro" id="IPR012347">
    <property type="entry name" value="Ferritin-like"/>
</dbReference>
<dbReference type="Pfam" id="PF05974">
    <property type="entry name" value="DUF892"/>
    <property type="match status" value="1"/>
</dbReference>
<dbReference type="InterPro" id="IPR009078">
    <property type="entry name" value="Ferritin-like_SF"/>
</dbReference>
<dbReference type="Gene3D" id="1.20.1260.10">
    <property type="match status" value="1"/>
</dbReference>
<gene>
    <name evidence="1" type="ORF">GGQ59_002564</name>
</gene>
<dbReference type="EMBL" id="JACHOB010000006">
    <property type="protein sequence ID" value="MBB4660020.1"/>
    <property type="molecule type" value="Genomic_DNA"/>
</dbReference>
<accession>A0A840I7T2</accession>